<proteinExistence type="predicted"/>
<dbReference type="AlphaFoldDB" id="X0XDR5"/>
<evidence type="ECO:0000313" key="1">
    <source>
        <dbReference type="EMBL" id="GAG41240.1"/>
    </source>
</evidence>
<feature type="non-terminal residue" evidence="1">
    <location>
        <position position="38"/>
    </location>
</feature>
<comment type="caution">
    <text evidence="1">The sequence shown here is derived from an EMBL/GenBank/DDBJ whole genome shotgun (WGS) entry which is preliminary data.</text>
</comment>
<protein>
    <submittedName>
        <fullName evidence="1">Uncharacterized protein</fullName>
    </submittedName>
</protein>
<accession>X0XDR5</accession>
<dbReference type="EMBL" id="BARS01044985">
    <property type="protein sequence ID" value="GAG41240.1"/>
    <property type="molecule type" value="Genomic_DNA"/>
</dbReference>
<name>X0XDR5_9ZZZZ</name>
<sequence length="38" mass="4480">MRTGWTIRRAKTILARNYPKASWPQQARQDISYEAVCL</sequence>
<organism evidence="1">
    <name type="scientific">marine sediment metagenome</name>
    <dbReference type="NCBI Taxonomy" id="412755"/>
    <lineage>
        <taxon>unclassified sequences</taxon>
        <taxon>metagenomes</taxon>
        <taxon>ecological metagenomes</taxon>
    </lineage>
</organism>
<reference evidence="1" key="1">
    <citation type="journal article" date="2014" name="Front. Microbiol.">
        <title>High frequency of phylogenetically diverse reductive dehalogenase-homologous genes in deep subseafloor sedimentary metagenomes.</title>
        <authorList>
            <person name="Kawai M."/>
            <person name="Futagami T."/>
            <person name="Toyoda A."/>
            <person name="Takaki Y."/>
            <person name="Nishi S."/>
            <person name="Hori S."/>
            <person name="Arai W."/>
            <person name="Tsubouchi T."/>
            <person name="Morono Y."/>
            <person name="Uchiyama I."/>
            <person name="Ito T."/>
            <person name="Fujiyama A."/>
            <person name="Inagaki F."/>
            <person name="Takami H."/>
        </authorList>
    </citation>
    <scope>NUCLEOTIDE SEQUENCE</scope>
    <source>
        <strain evidence="1">Expedition CK06-06</strain>
    </source>
</reference>
<gene>
    <name evidence="1" type="ORF">S01H1_67889</name>
</gene>